<sequence length="172" mass="18759">MLCPLPLLDLIPRCWSTNPVDRPNASQIVLLTAPKVESFPMCVPPLSSSKKLENPPSSVTARQADNKFQLPYPLNYDQTQCLEKTVHLGSGACILPAAGDPMPSATAKQPKNSANDPTRMGIRVKVKQADKFTRLRSARCLDFLETVTCAMIGKAYGITLLLSNSHFCSMTP</sequence>
<dbReference type="AlphaFoldDB" id="A0A3S5AEB0"/>
<organism evidence="1 2">
    <name type="scientific">Protopolystoma xenopodis</name>
    <dbReference type="NCBI Taxonomy" id="117903"/>
    <lineage>
        <taxon>Eukaryota</taxon>
        <taxon>Metazoa</taxon>
        <taxon>Spiralia</taxon>
        <taxon>Lophotrochozoa</taxon>
        <taxon>Platyhelminthes</taxon>
        <taxon>Monogenea</taxon>
        <taxon>Polyopisthocotylea</taxon>
        <taxon>Polystomatidea</taxon>
        <taxon>Polystomatidae</taxon>
        <taxon>Protopolystoma</taxon>
    </lineage>
</organism>
<comment type="caution">
    <text evidence="1">The sequence shown here is derived from an EMBL/GenBank/DDBJ whole genome shotgun (WGS) entry which is preliminary data.</text>
</comment>
<evidence type="ECO:0000313" key="1">
    <source>
        <dbReference type="EMBL" id="VEL21784.1"/>
    </source>
</evidence>
<dbReference type="Proteomes" id="UP000784294">
    <property type="component" value="Unassembled WGS sequence"/>
</dbReference>
<gene>
    <name evidence="1" type="ORF">PXEA_LOCUS15224</name>
</gene>
<protein>
    <submittedName>
        <fullName evidence="1">Uncharacterized protein</fullName>
    </submittedName>
</protein>
<dbReference type="SUPFAM" id="SSF56112">
    <property type="entry name" value="Protein kinase-like (PK-like)"/>
    <property type="match status" value="1"/>
</dbReference>
<dbReference type="EMBL" id="CAAALY010053078">
    <property type="protein sequence ID" value="VEL21784.1"/>
    <property type="molecule type" value="Genomic_DNA"/>
</dbReference>
<dbReference type="InterPro" id="IPR011009">
    <property type="entry name" value="Kinase-like_dom_sf"/>
</dbReference>
<proteinExistence type="predicted"/>
<evidence type="ECO:0000313" key="2">
    <source>
        <dbReference type="Proteomes" id="UP000784294"/>
    </source>
</evidence>
<reference evidence="1" key="1">
    <citation type="submission" date="2018-11" db="EMBL/GenBank/DDBJ databases">
        <authorList>
            <consortium name="Pathogen Informatics"/>
        </authorList>
    </citation>
    <scope>NUCLEOTIDE SEQUENCE</scope>
</reference>
<dbReference type="OrthoDB" id="2367580at2759"/>
<keyword evidence="2" id="KW-1185">Reference proteome</keyword>
<name>A0A3S5AEB0_9PLAT</name>
<accession>A0A3S5AEB0</accession>